<reference evidence="1 2" key="1">
    <citation type="journal article" date="2016" name="Mol. Biol. Evol.">
        <title>Comparative Genomics of Early-Diverging Mushroom-Forming Fungi Provides Insights into the Origins of Lignocellulose Decay Capabilities.</title>
        <authorList>
            <person name="Nagy L.G."/>
            <person name="Riley R."/>
            <person name="Tritt A."/>
            <person name="Adam C."/>
            <person name="Daum C."/>
            <person name="Floudas D."/>
            <person name="Sun H."/>
            <person name="Yadav J.S."/>
            <person name="Pangilinan J."/>
            <person name="Larsson K.H."/>
            <person name="Matsuura K."/>
            <person name="Barry K."/>
            <person name="Labutti K."/>
            <person name="Kuo R."/>
            <person name="Ohm R.A."/>
            <person name="Bhattacharya S.S."/>
            <person name="Shirouzu T."/>
            <person name="Yoshinaga Y."/>
            <person name="Martin F.M."/>
            <person name="Grigoriev I.V."/>
            <person name="Hibbett D.S."/>
        </authorList>
    </citation>
    <scope>NUCLEOTIDE SEQUENCE [LARGE SCALE GENOMIC DNA]</scope>
    <source>
        <strain evidence="1 2">93-53</strain>
    </source>
</reference>
<sequence>MSNADVILRSADLMDFRVHTVIISMISTVLGELLATRSVCEERRCGLPIIPLLEDGATLFNLLQLAYPVHESATGEATMGRIDQWAAIFAAARKYKMNGVAQTLLKRFTCLGEEDPLSAYFIACRFGLQEQAIEAARLDRGLLLQHDRSPEMERASAGIYFRLLEYQRHCIQAVNAVILDQVWWTRKARSLGDSAHPQCLTASSDNSDDQSPCWILAVARALQALMPGNGFRGNVRRASSSGILNFMIVFKKLQTPIPFCDSCASLEVARSVHEIWPLVEQDVDAIVSQVPSYMPY</sequence>
<accession>A0A165ELK8</accession>
<gene>
    <name evidence="1" type="ORF">LAESUDRAFT_758719</name>
</gene>
<evidence type="ECO:0000313" key="2">
    <source>
        <dbReference type="Proteomes" id="UP000076871"/>
    </source>
</evidence>
<protein>
    <recommendedName>
        <fullName evidence="3">BTB domain-containing protein</fullName>
    </recommendedName>
</protein>
<dbReference type="AlphaFoldDB" id="A0A165ELK8"/>
<dbReference type="GeneID" id="63829514"/>
<name>A0A165ELK8_9APHY</name>
<organism evidence="1 2">
    <name type="scientific">Laetiporus sulphureus 93-53</name>
    <dbReference type="NCBI Taxonomy" id="1314785"/>
    <lineage>
        <taxon>Eukaryota</taxon>
        <taxon>Fungi</taxon>
        <taxon>Dikarya</taxon>
        <taxon>Basidiomycota</taxon>
        <taxon>Agaricomycotina</taxon>
        <taxon>Agaricomycetes</taxon>
        <taxon>Polyporales</taxon>
        <taxon>Laetiporus</taxon>
    </lineage>
</organism>
<dbReference type="EMBL" id="KV427620">
    <property type="protein sequence ID" value="KZT07312.1"/>
    <property type="molecule type" value="Genomic_DNA"/>
</dbReference>
<dbReference type="InParanoid" id="A0A165ELK8"/>
<keyword evidence="2" id="KW-1185">Reference proteome</keyword>
<dbReference type="OrthoDB" id="3357985at2759"/>
<evidence type="ECO:0008006" key="3">
    <source>
        <dbReference type="Google" id="ProtNLM"/>
    </source>
</evidence>
<proteinExistence type="predicted"/>
<dbReference type="RefSeq" id="XP_040765052.1">
    <property type="nucleotide sequence ID" value="XM_040912486.1"/>
</dbReference>
<evidence type="ECO:0000313" key="1">
    <source>
        <dbReference type="EMBL" id="KZT07312.1"/>
    </source>
</evidence>
<dbReference type="Proteomes" id="UP000076871">
    <property type="component" value="Unassembled WGS sequence"/>
</dbReference>